<dbReference type="AlphaFoldDB" id="A0A0L0V692"/>
<keyword evidence="2" id="KW-1185">Reference proteome</keyword>
<evidence type="ECO:0000313" key="1">
    <source>
        <dbReference type="EMBL" id="KNE94494.1"/>
    </source>
</evidence>
<evidence type="ECO:0000313" key="2">
    <source>
        <dbReference type="Proteomes" id="UP000054564"/>
    </source>
</evidence>
<gene>
    <name evidence="1" type="ORF">PSTG_12140</name>
</gene>
<sequence length="113" mass="12501">MPTGAGVVSTKDDVVSIMDLKFSIFRNNIKRSLAVFCWNLTSDLLSSKRVLSSPLHEPLSKKPRAVGQVDDVTDVITDQDQLSLTATDINNKHSDLLDRIFPPITDLFNPSDC</sequence>
<dbReference type="EMBL" id="AJIL01000115">
    <property type="protein sequence ID" value="KNE94494.1"/>
    <property type="molecule type" value="Genomic_DNA"/>
</dbReference>
<comment type="caution">
    <text evidence="1">The sequence shown here is derived from an EMBL/GenBank/DDBJ whole genome shotgun (WGS) entry which is preliminary data.</text>
</comment>
<reference evidence="2" key="1">
    <citation type="submission" date="2014-03" db="EMBL/GenBank/DDBJ databases">
        <title>The Genome Sequence of Puccinia striiformis f. sp. tritici PST-78.</title>
        <authorList>
            <consortium name="The Broad Institute Genome Sequencing Platform"/>
            <person name="Cuomo C."/>
            <person name="Hulbert S."/>
            <person name="Chen X."/>
            <person name="Walker B."/>
            <person name="Young S.K."/>
            <person name="Zeng Q."/>
            <person name="Gargeya S."/>
            <person name="Fitzgerald M."/>
            <person name="Haas B."/>
            <person name="Abouelleil A."/>
            <person name="Alvarado L."/>
            <person name="Arachchi H.M."/>
            <person name="Berlin A.M."/>
            <person name="Chapman S.B."/>
            <person name="Goldberg J."/>
            <person name="Griggs A."/>
            <person name="Gujja S."/>
            <person name="Hansen M."/>
            <person name="Howarth C."/>
            <person name="Imamovic A."/>
            <person name="Larimer J."/>
            <person name="McCowan C."/>
            <person name="Montmayeur A."/>
            <person name="Murphy C."/>
            <person name="Neiman D."/>
            <person name="Pearson M."/>
            <person name="Priest M."/>
            <person name="Roberts A."/>
            <person name="Saif S."/>
            <person name="Shea T."/>
            <person name="Sisk P."/>
            <person name="Sykes S."/>
            <person name="Wortman J."/>
            <person name="Nusbaum C."/>
            <person name="Birren B."/>
        </authorList>
    </citation>
    <scope>NUCLEOTIDE SEQUENCE [LARGE SCALE GENOMIC DNA]</scope>
    <source>
        <strain evidence="2">race PST-78</strain>
    </source>
</reference>
<dbReference type="Proteomes" id="UP000054564">
    <property type="component" value="Unassembled WGS sequence"/>
</dbReference>
<proteinExistence type="predicted"/>
<accession>A0A0L0V692</accession>
<organism evidence="1 2">
    <name type="scientific">Puccinia striiformis f. sp. tritici PST-78</name>
    <dbReference type="NCBI Taxonomy" id="1165861"/>
    <lineage>
        <taxon>Eukaryota</taxon>
        <taxon>Fungi</taxon>
        <taxon>Dikarya</taxon>
        <taxon>Basidiomycota</taxon>
        <taxon>Pucciniomycotina</taxon>
        <taxon>Pucciniomycetes</taxon>
        <taxon>Pucciniales</taxon>
        <taxon>Pucciniaceae</taxon>
        <taxon>Puccinia</taxon>
    </lineage>
</organism>
<protein>
    <submittedName>
        <fullName evidence="1">Uncharacterized protein</fullName>
    </submittedName>
</protein>
<name>A0A0L0V692_9BASI</name>